<dbReference type="GO" id="GO:0004888">
    <property type="term" value="F:transmembrane signaling receptor activity"/>
    <property type="evidence" value="ECO:0007669"/>
    <property type="project" value="TreeGrafter"/>
</dbReference>
<organism evidence="1 2">
    <name type="scientific">Callorhinchus milii</name>
    <name type="common">Ghost shark</name>
    <dbReference type="NCBI Taxonomy" id="7868"/>
    <lineage>
        <taxon>Eukaryota</taxon>
        <taxon>Metazoa</taxon>
        <taxon>Chordata</taxon>
        <taxon>Craniata</taxon>
        <taxon>Vertebrata</taxon>
        <taxon>Chondrichthyes</taxon>
        <taxon>Holocephali</taxon>
        <taxon>Chimaeriformes</taxon>
        <taxon>Callorhinchidae</taxon>
        <taxon>Callorhinchus</taxon>
    </lineage>
</organism>
<sequence length="173" mass="19174">SRVLIPTSSRPLTVFFVSLDAKIQKNGITLQCPHSKGWEKDGVNYTMKVSGENVNLVKLSDKDTGEYTCFDGHHDISAFVFVRLCQNCVQLDTSTISGIVVGDLIATLLIALATYCVSSSLNREGAHQGKNTRLLQGKRCPHTPKKWGIRDKMLYQMQGLLLLFSQILAVFLT</sequence>
<dbReference type="InterPro" id="IPR015484">
    <property type="entry name" value="CD3_esu/gsu/dsu"/>
</dbReference>
<dbReference type="GO" id="GO:0007166">
    <property type="term" value="P:cell surface receptor signaling pathway"/>
    <property type="evidence" value="ECO:0007669"/>
    <property type="project" value="TreeGrafter"/>
</dbReference>
<dbReference type="PANTHER" id="PTHR10570">
    <property type="entry name" value="T-CELL SURFACE GLYCOPROTEIN CD3 GAMMA CHAIN / DELTA CHAIN"/>
    <property type="match status" value="1"/>
</dbReference>
<reference evidence="2" key="1">
    <citation type="journal article" date="2006" name="Science">
        <title>Ancient noncoding elements conserved in the human genome.</title>
        <authorList>
            <person name="Venkatesh B."/>
            <person name="Kirkness E.F."/>
            <person name="Loh Y.H."/>
            <person name="Halpern A.L."/>
            <person name="Lee A.P."/>
            <person name="Johnson J."/>
            <person name="Dandona N."/>
            <person name="Viswanathan L.D."/>
            <person name="Tay A."/>
            <person name="Venter J.C."/>
            <person name="Strausberg R.L."/>
            <person name="Brenner S."/>
        </authorList>
    </citation>
    <scope>NUCLEOTIDE SEQUENCE [LARGE SCALE GENOMIC DNA]</scope>
</reference>
<name>A0A4W3GNC1_CALMI</name>
<dbReference type="GO" id="GO:0045059">
    <property type="term" value="P:positive thymic T cell selection"/>
    <property type="evidence" value="ECO:0007669"/>
    <property type="project" value="TreeGrafter"/>
</dbReference>
<proteinExistence type="predicted"/>
<evidence type="ECO:0000313" key="1">
    <source>
        <dbReference type="Ensembl" id="ENSCMIP00000004455.1"/>
    </source>
</evidence>
<accession>A0A4W3GNC1</accession>
<reference evidence="2" key="2">
    <citation type="journal article" date="2007" name="PLoS Biol.">
        <title>Survey sequencing and comparative analysis of the elephant shark (Callorhinchus milii) genome.</title>
        <authorList>
            <person name="Venkatesh B."/>
            <person name="Kirkness E.F."/>
            <person name="Loh Y.H."/>
            <person name="Halpern A.L."/>
            <person name="Lee A.P."/>
            <person name="Johnson J."/>
            <person name="Dandona N."/>
            <person name="Viswanathan L.D."/>
            <person name="Tay A."/>
            <person name="Venter J.C."/>
            <person name="Strausberg R.L."/>
            <person name="Brenner S."/>
        </authorList>
    </citation>
    <scope>NUCLEOTIDE SEQUENCE [LARGE SCALE GENOMIC DNA]</scope>
</reference>
<dbReference type="STRING" id="7868.ENSCMIP00000004455"/>
<reference evidence="1" key="4">
    <citation type="submission" date="2025-08" db="UniProtKB">
        <authorList>
            <consortium name="Ensembl"/>
        </authorList>
    </citation>
    <scope>IDENTIFICATION</scope>
</reference>
<dbReference type="GO" id="GO:0009897">
    <property type="term" value="C:external side of plasma membrane"/>
    <property type="evidence" value="ECO:0007669"/>
    <property type="project" value="TreeGrafter"/>
</dbReference>
<dbReference type="Gene3D" id="1.10.287.770">
    <property type="entry name" value="YojJ-like"/>
    <property type="match status" value="1"/>
</dbReference>
<dbReference type="Pfam" id="PF16681">
    <property type="entry name" value="Ig_5"/>
    <property type="match status" value="1"/>
</dbReference>
<dbReference type="Proteomes" id="UP000314986">
    <property type="component" value="Unassembled WGS sequence"/>
</dbReference>
<dbReference type="Gene3D" id="2.60.40.10">
    <property type="entry name" value="Immunoglobulins"/>
    <property type="match status" value="1"/>
</dbReference>
<dbReference type="PANTHER" id="PTHR10570:SF8">
    <property type="entry name" value="T-CELL SURFACE GLYCOPROTEIN CD3 GAMMA CHAIN"/>
    <property type="match status" value="1"/>
</dbReference>
<dbReference type="Ensembl" id="ENSCMIT00000004621.1">
    <property type="protein sequence ID" value="ENSCMIP00000004455.1"/>
    <property type="gene ID" value="ENSCMIG00000002654.1"/>
</dbReference>
<dbReference type="InterPro" id="IPR013783">
    <property type="entry name" value="Ig-like_fold"/>
</dbReference>
<reference evidence="1" key="5">
    <citation type="submission" date="2025-09" db="UniProtKB">
        <authorList>
            <consortium name="Ensembl"/>
        </authorList>
    </citation>
    <scope>IDENTIFICATION</scope>
</reference>
<dbReference type="InParanoid" id="A0A4W3GNC1"/>
<evidence type="ECO:0000313" key="2">
    <source>
        <dbReference type="Proteomes" id="UP000314986"/>
    </source>
</evidence>
<dbReference type="AlphaFoldDB" id="A0A4W3GNC1"/>
<protein>
    <submittedName>
        <fullName evidence="1">Uncharacterized protein</fullName>
    </submittedName>
</protein>
<dbReference type="GO" id="GO:0042105">
    <property type="term" value="C:alpha-beta T cell receptor complex"/>
    <property type="evidence" value="ECO:0007669"/>
    <property type="project" value="TreeGrafter"/>
</dbReference>
<keyword evidence="2" id="KW-1185">Reference proteome</keyword>
<reference evidence="2" key="3">
    <citation type="journal article" date="2014" name="Nature">
        <title>Elephant shark genome provides unique insights into gnathostome evolution.</title>
        <authorList>
            <consortium name="International Elephant Shark Genome Sequencing Consortium"/>
            <person name="Venkatesh B."/>
            <person name="Lee A.P."/>
            <person name="Ravi V."/>
            <person name="Maurya A.K."/>
            <person name="Lian M.M."/>
            <person name="Swann J.B."/>
            <person name="Ohta Y."/>
            <person name="Flajnik M.F."/>
            <person name="Sutoh Y."/>
            <person name="Kasahara M."/>
            <person name="Hoon S."/>
            <person name="Gangu V."/>
            <person name="Roy S.W."/>
            <person name="Irimia M."/>
            <person name="Korzh V."/>
            <person name="Kondrychyn I."/>
            <person name="Lim Z.W."/>
            <person name="Tay B.H."/>
            <person name="Tohari S."/>
            <person name="Kong K.W."/>
            <person name="Ho S."/>
            <person name="Lorente-Galdos B."/>
            <person name="Quilez J."/>
            <person name="Marques-Bonet T."/>
            <person name="Raney B.J."/>
            <person name="Ingham P.W."/>
            <person name="Tay A."/>
            <person name="Hillier L.W."/>
            <person name="Minx P."/>
            <person name="Boehm T."/>
            <person name="Wilson R.K."/>
            <person name="Brenner S."/>
            <person name="Warren W.C."/>
        </authorList>
    </citation>
    <scope>NUCLEOTIDE SEQUENCE [LARGE SCALE GENOMIC DNA]</scope>
</reference>